<dbReference type="STRING" id="375175.AYR53_01210"/>
<organism evidence="2 3">
    <name type="scientific">Loigolactobacillus backii</name>
    <dbReference type="NCBI Taxonomy" id="375175"/>
    <lineage>
        <taxon>Bacteria</taxon>
        <taxon>Bacillati</taxon>
        <taxon>Bacillota</taxon>
        <taxon>Bacilli</taxon>
        <taxon>Lactobacillales</taxon>
        <taxon>Lactobacillaceae</taxon>
        <taxon>Loigolactobacillus</taxon>
    </lineage>
</organism>
<dbReference type="AlphaFoldDB" id="A0A192GZI2"/>
<gene>
    <name evidence="2" type="ORF">AYR53_01210</name>
</gene>
<accession>A0A192GZI2</accession>
<evidence type="ECO:0000313" key="3">
    <source>
        <dbReference type="Proteomes" id="UP000078582"/>
    </source>
</evidence>
<dbReference type="SMART" id="SM00513">
    <property type="entry name" value="SAP"/>
    <property type="match status" value="1"/>
</dbReference>
<evidence type="ECO:0000313" key="2">
    <source>
        <dbReference type="EMBL" id="ANK61500.1"/>
    </source>
</evidence>
<dbReference type="Gene3D" id="1.10.720.30">
    <property type="entry name" value="SAP domain"/>
    <property type="match status" value="1"/>
</dbReference>
<dbReference type="GeneID" id="42980855"/>
<dbReference type="RefSeq" id="WP_068279755.1">
    <property type="nucleotide sequence ID" value="NZ_CP014873.1"/>
</dbReference>
<dbReference type="InterPro" id="IPR003034">
    <property type="entry name" value="SAP_dom"/>
</dbReference>
<dbReference type="OrthoDB" id="2162245at2"/>
<dbReference type="InterPro" id="IPR036361">
    <property type="entry name" value="SAP_dom_sf"/>
</dbReference>
<proteinExistence type="predicted"/>
<sequence length="315" mass="36823">MLTKMEILALSLANNQNSHYQLNQPFWWLHYRVDPKTYLTDLVTQGYLTITKDPLIVLPHYTVAQLKTFLRFEGLKISGRKADLVRRINQQCEPRLIGQTFSLQFYQVTELGAQILRQNSYLRIIHNHYAPGIIDYKQAGLIKLPHSGLSERETIMQLLVAADEQAVDTGYWSRRYLVAHLTFQNNYEWRRYGSALSGLLQSIAIELAGLSMAQPNFNLEQLLRQHDVLDYRLTYYKIEDYYVVVLKQLMTEFNLTLPDILANFSQLRKQLRLPFQLFSDQEMDQIIGYSLAGDELQLQHLYGQAQQNWNKKMGQ</sequence>
<evidence type="ECO:0000259" key="1">
    <source>
        <dbReference type="PROSITE" id="PS50800"/>
    </source>
</evidence>
<dbReference type="SUPFAM" id="SSF68906">
    <property type="entry name" value="SAP domain"/>
    <property type="match status" value="1"/>
</dbReference>
<dbReference type="Proteomes" id="UP000078582">
    <property type="component" value="Chromosome"/>
</dbReference>
<name>A0A192GZI2_9LACO</name>
<dbReference type="Pfam" id="PF02037">
    <property type="entry name" value="SAP"/>
    <property type="match status" value="1"/>
</dbReference>
<reference evidence="2 3" key="1">
    <citation type="submission" date="2016-03" db="EMBL/GenBank/DDBJ databases">
        <title>Pediococcus and Lactobacillus from brewery environment - whole genome sequencing and assembly.</title>
        <authorList>
            <person name="Behr J."/>
            <person name="Geissler A.J."/>
            <person name="Vogel R.F."/>
        </authorList>
    </citation>
    <scope>NUCLEOTIDE SEQUENCE [LARGE SCALE GENOMIC DNA]</scope>
    <source>
        <strain evidence="2 3">TMW 1.1989</strain>
    </source>
</reference>
<protein>
    <recommendedName>
        <fullName evidence="1">SAP domain-containing protein</fullName>
    </recommendedName>
</protein>
<feature type="domain" description="SAP" evidence="1">
    <location>
        <begin position="58"/>
        <end position="92"/>
    </location>
</feature>
<keyword evidence="3" id="KW-1185">Reference proteome</keyword>
<dbReference type="EMBL" id="CP014873">
    <property type="protein sequence ID" value="ANK61500.1"/>
    <property type="molecule type" value="Genomic_DNA"/>
</dbReference>
<dbReference type="PROSITE" id="PS50800">
    <property type="entry name" value="SAP"/>
    <property type="match status" value="1"/>
</dbReference>